<keyword evidence="3 6" id="KW-1133">Transmembrane helix</keyword>
<sequence>MGDVSPTPYRLLVEAVVFWSIGFVIWIGRLISRIISNGGIKNLQPDDYIMVVTFAFYTSLLILIQVSAQYATNLFTPEELPEIIANPEDVANRIYGSKIVIALEQCMLFSTWGVKTCLITVYWKLTQSTRWHLFVKVLAGYIALGLIIIEITYFAVYCQPFSQYWAVPPENPQCATYQHYSITQAVFNLSSDACMLVIPVPLLKGTQMPLRKKILLMTVFGLGIFVIIAAILNKYFNFHSPLTTVYQLWYIREASTAIYIANLMCWWPLVRKIFGNALSQSNTNYANKYGRPCAPLGALPGAADSSHKTKRWWCPKTREGPAHLSTSTSQEAINLAVCESQPEVPLKIWRNVEYNVQENADAKR</sequence>
<comment type="subcellular location">
    <subcellularLocation>
        <location evidence="1">Membrane</location>
        <topology evidence="1">Multi-pass membrane protein</topology>
    </subcellularLocation>
</comment>
<name>A0A0F8XBN1_9EURO</name>
<comment type="similarity">
    <text evidence="5">Belongs to the SAT4 family.</text>
</comment>
<dbReference type="AlphaFoldDB" id="A0A0F8XBN1"/>
<dbReference type="PANTHER" id="PTHR33048">
    <property type="entry name" value="PTH11-LIKE INTEGRAL MEMBRANE PROTEIN (AFU_ORTHOLOGUE AFUA_5G11245)"/>
    <property type="match status" value="1"/>
</dbReference>
<accession>A0A0F8XBN1</accession>
<reference evidence="8 9" key="1">
    <citation type="submission" date="2015-02" db="EMBL/GenBank/DDBJ databases">
        <title>Draft Genome Sequences of Two Closely-Related Aflatoxigenic Aspergillus Species Obtained from the Cote d'Ivoire.</title>
        <authorList>
            <person name="Moore G.G."/>
            <person name="Beltz S.B."/>
            <person name="Mack B.M."/>
        </authorList>
    </citation>
    <scope>NUCLEOTIDE SEQUENCE [LARGE SCALE GENOMIC DNA]</scope>
    <source>
        <strain evidence="8 9">SRRC1468</strain>
    </source>
</reference>
<evidence type="ECO:0000259" key="7">
    <source>
        <dbReference type="Pfam" id="PF20684"/>
    </source>
</evidence>
<feature type="transmembrane region" description="Helical" evidence="6">
    <location>
        <begin position="214"/>
        <end position="236"/>
    </location>
</feature>
<evidence type="ECO:0000256" key="2">
    <source>
        <dbReference type="ARBA" id="ARBA00022692"/>
    </source>
</evidence>
<dbReference type="PANTHER" id="PTHR33048:SF110">
    <property type="entry name" value="UBID FAMILY DECARBOXYLASE"/>
    <property type="match status" value="1"/>
</dbReference>
<dbReference type="InterPro" id="IPR049326">
    <property type="entry name" value="Rhodopsin_dom_fungi"/>
</dbReference>
<protein>
    <recommendedName>
        <fullName evidence="7">Rhodopsin domain-containing protein</fullName>
    </recommendedName>
</protein>
<dbReference type="Pfam" id="PF20684">
    <property type="entry name" value="Fung_rhodopsin"/>
    <property type="match status" value="1"/>
</dbReference>
<gene>
    <name evidence="8" type="ORF">ARAM_005101</name>
</gene>
<feature type="transmembrane region" description="Helical" evidence="6">
    <location>
        <begin position="16"/>
        <end position="36"/>
    </location>
</feature>
<comment type="caution">
    <text evidence="8">The sequence shown here is derived from an EMBL/GenBank/DDBJ whole genome shotgun (WGS) entry which is preliminary data.</text>
</comment>
<keyword evidence="9" id="KW-1185">Reference proteome</keyword>
<evidence type="ECO:0000313" key="8">
    <source>
        <dbReference type="EMBL" id="KKK21022.1"/>
    </source>
</evidence>
<feature type="transmembrane region" description="Helical" evidence="6">
    <location>
        <begin position="133"/>
        <end position="157"/>
    </location>
</feature>
<keyword evidence="2 6" id="KW-0812">Transmembrane</keyword>
<dbReference type="STRING" id="308745.A0A0F8XBN1"/>
<feature type="transmembrane region" description="Helical" evidence="6">
    <location>
        <begin position="248"/>
        <end position="270"/>
    </location>
</feature>
<feature type="transmembrane region" description="Helical" evidence="6">
    <location>
        <begin position="48"/>
        <end position="68"/>
    </location>
</feature>
<feature type="domain" description="Rhodopsin" evidence="7">
    <location>
        <begin position="29"/>
        <end position="271"/>
    </location>
</feature>
<proteinExistence type="inferred from homology"/>
<feature type="transmembrane region" description="Helical" evidence="6">
    <location>
        <begin position="99"/>
        <end position="121"/>
    </location>
</feature>
<evidence type="ECO:0000256" key="4">
    <source>
        <dbReference type="ARBA" id="ARBA00023136"/>
    </source>
</evidence>
<dbReference type="EMBL" id="JZBS01001886">
    <property type="protein sequence ID" value="KKK21022.1"/>
    <property type="molecule type" value="Genomic_DNA"/>
</dbReference>
<dbReference type="InterPro" id="IPR052337">
    <property type="entry name" value="SAT4-like"/>
</dbReference>
<dbReference type="GO" id="GO:0016020">
    <property type="term" value="C:membrane"/>
    <property type="evidence" value="ECO:0007669"/>
    <property type="project" value="UniProtKB-SubCell"/>
</dbReference>
<evidence type="ECO:0000256" key="6">
    <source>
        <dbReference type="SAM" id="Phobius"/>
    </source>
</evidence>
<keyword evidence="4 6" id="KW-0472">Membrane</keyword>
<dbReference type="OrthoDB" id="3903189at2759"/>
<evidence type="ECO:0000256" key="5">
    <source>
        <dbReference type="ARBA" id="ARBA00038359"/>
    </source>
</evidence>
<evidence type="ECO:0000256" key="1">
    <source>
        <dbReference type="ARBA" id="ARBA00004141"/>
    </source>
</evidence>
<organism evidence="8 9">
    <name type="scientific">Aspergillus rambellii</name>
    <dbReference type="NCBI Taxonomy" id="308745"/>
    <lineage>
        <taxon>Eukaryota</taxon>
        <taxon>Fungi</taxon>
        <taxon>Dikarya</taxon>
        <taxon>Ascomycota</taxon>
        <taxon>Pezizomycotina</taxon>
        <taxon>Eurotiomycetes</taxon>
        <taxon>Eurotiomycetidae</taxon>
        <taxon>Eurotiales</taxon>
        <taxon>Aspergillaceae</taxon>
        <taxon>Aspergillus</taxon>
        <taxon>Aspergillus subgen. Nidulantes</taxon>
    </lineage>
</organism>
<evidence type="ECO:0000313" key="9">
    <source>
        <dbReference type="Proteomes" id="UP000034291"/>
    </source>
</evidence>
<evidence type="ECO:0000256" key="3">
    <source>
        <dbReference type="ARBA" id="ARBA00022989"/>
    </source>
</evidence>
<dbReference type="Proteomes" id="UP000034291">
    <property type="component" value="Unassembled WGS sequence"/>
</dbReference>